<dbReference type="PANTHER" id="PTHR23531">
    <property type="entry name" value="QUINOLENE RESISTANCE PROTEIN NORA"/>
    <property type="match status" value="1"/>
</dbReference>
<evidence type="ECO:0000256" key="2">
    <source>
        <dbReference type="ARBA" id="ARBA00022448"/>
    </source>
</evidence>
<dbReference type="PANTHER" id="PTHR23531:SF2">
    <property type="entry name" value="PERMEASE"/>
    <property type="match status" value="1"/>
</dbReference>
<organism evidence="8 9">
    <name type="scientific">Carboxydocella sporoproducens DSM 16521</name>
    <dbReference type="NCBI Taxonomy" id="1121270"/>
    <lineage>
        <taxon>Bacteria</taxon>
        <taxon>Bacillati</taxon>
        <taxon>Bacillota</taxon>
        <taxon>Clostridia</taxon>
        <taxon>Eubacteriales</taxon>
        <taxon>Clostridiales Family XVI. Incertae Sedis</taxon>
        <taxon>Carboxydocella</taxon>
    </lineage>
</organism>
<dbReference type="InterPro" id="IPR036259">
    <property type="entry name" value="MFS_trans_sf"/>
</dbReference>
<dbReference type="PROSITE" id="PS50850">
    <property type="entry name" value="MFS"/>
    <property type="match status" value="1"/>
</dbReference>
<name>A0A1T4SL11_9FIRM</name>
<comment type="subcellular location">
    <subcellularLocation>
        <location evidence="1">Cell membrane</location>
        <topology evidence="1">Multi-pass membrane protein</topology>
    </subcellularLocation>
</comment>
<keyword evidence="9" id="KW-1185">Reference proteome</keyword>
<dbReference type="OrthoDB" id="9814001at2"/>
<sequence length="395" mass="43164">MAEHHETVWSKDFTLLWIANFLMAAGFYFLLPTMPVYAMKVMGANESQVGFVIGVYTLSAVAIRPFGGYALDSVGRRKVFLWALALFALFMGSYYFATNLVFLLLLRLLHGFCWGVTTVGGSTIAADILPPQRRGEGIGYFGLTMTLAMALGPVIGLQLMGETNQYGRLFFTAMGLVVLAFIIANFIRYPQLPLTRRSISWDAFIEKKVLPVSTVMFFSALVYGGIVSFITLFSKEIGIKNGGTFFLAYAAALSLVRPTSGKLLDRRGPAPVITVGFLCTAAGFILLSLSRELTGFLAAAVIIGAGNGMVWPSIQTMVINMVKPQRRGVANSTYFSALDLGIGLGSIFLGWLANRTSIGTMYFFSALILFVPLAYFSLYALKDYNAKVDRGEVHD</sequence>
<dbReference type="Gene3D" id="1.20.1250.20">
    <property type="entry name" value="MFS general substrate transporter like domains"/>
    <property type="match status" value="1"/>
</dbReference>
<evidence type="ECO:0000313" key="8">
    <source>
        <dbReference type="EMBL" id="SKA28899.1"/>
    </source>
</evidence>
<dbReference type="RefSeq" id="WP_078666674.1">
    <property type="nucleotide sequence ID" value="NZ_FUXM01000065.1"/>
</dbReference>
<keyword evidence="2" id="KW-0813">Transport</keyword>
<keyword evidence="3 6" id="KW-0812">Transmembrane</keyword>
<dbReference type="InterPro" id="IPR052714">
    <property type="entry name" value="MFS_Exporter"/>
</dbReference>
<feature type="transmembrane region" description="Helical" evidence="6">
    <location>
        <begin position="138"/>
        <end position="160"/>
    </location>
</feature>
<evidence type="ECO:0000259" key="7">
    <source>
        <dbReference type="PROSITE" id="PS50850"/>
    </source>
</evidence>
<feature type="transmembrane region" description="Helical" evidence="6">
    <location>
        <begin position="51"/>
        <end position="67"/>
    </location>
</feature>
<accession>A0A1T4SL11</accession>
<feature type="transmembrane region" description="Helical" evidence="6">
    <location>
        <begin position="79"/>
        <end position="97"/>
    </location>
</feature>
<evidence type="ECO:0000256" key="4">
    <source>
        <dbReference type="ARBA" id="ARBA00022989"/>
    </source>
</evidence>
<dbReference type="GO" id="GO:0005886">
    <property type="term" value="C:plasma membrane"/>
    <property type="evidence" value="ECO:0007669"/>
    <property type="project" value="UniProtKB-SubCell"/>
</dbReference>
<protein>
    <submittedName>
        <fullName evidence="8">Predicted arabinose efflux permease, MFS family</fullName>
    </submittedName>
</protein>
<feature type="transmembrane region" description="Helical" evidence="6">
    <location>
        <begin position="237"/>
        <end position="256"/>
    </location>
</feature>
<evidence type="ECO:0000256" key="1">
    <source>
        <dbReference type="ARBA" id="ARBA00004651"/>
    </source>
</evidence>
<feature type="domain" description="Major facilitator superfamily (MFS) profile" evidence="7">
    <location>
        <begin position="12"/>
        <end position="383"/>
    </location>
</feature>
<feature type="transmembrane region" description="Helical" evidence="6">
    <location>
        <begin position="103"/>
        <end position="126"/>
    </location>
</feature>
<evidence type="ECO:0000256" key="6">
    <source>
        <dbReference type="SAM" id="Phobius"/>
    </source>
</evidence>
<dbReference type="GO" id="GO:0022857">
    <property type="term" value="F:transmembrane transporter activity"/>
    <property type="evidence" value="ECO:0007669"/>
    <property type="project" value="InterPro"/>
</dbReference>
<evidence type="ECO:0000256" key="3">
    <source>
        <dbReference type="ARBA" id="ARBA00022692"/>
    </source>
</evidence>
<dbReference type="CDD" id="cd17489">
    <property type="entry name" value="MFS_YfcJ_like"/>
    <property type="match status" value="1"/>
</dbReference>
<keyword evidence="4 6" id="KW-1133">Transmembrane helix</keyword>
<keyword evidence="5 6" id="KW-0472">Membrane</keyword>
<dbReference type="Pfam" id="PF07690">
    <property type="entry name" value="MFS_1"/>
    <property type="match status" value="1"/>
</dbReference>
<feature type="transmembrane region" description="Helical" evidence="6">
    <location>
        <begin position="359"/>
        <end position="381"/>
    </location>
</feature>
<feature type="transmembrane region" description="Helical" evidence="6">
    <location>
        <begin position="293"/>
        <end position="314"/>
    </location>
</feature>
<dbReference type="InterPro" id="IPR020846">
    <property type="entry name" value="MFS_dom"/>
</dbReference>
<evidence type="ECO:0000256" key="5">
    <source>
        <dbReference type="ARBA" id="ARBA00023136"/>
    </source>
</evidence>
<gene>
    <name evidence="8" type="ORF">SAMN02745885_02742</name>
</gene>
<dbReference type="AlphaFoldDB" id="A0A1T4SL11"/>
<feature type="transmembrane region" description="Helical" evidence="6">
    <location>
        <begin position="166"/>
        <end position="188"/>
    </location>
</feature>
<feature type="transmembrane region" description="Helical" evidence="6">
    <location>
        <begin position="268"/>
        <end position="287"/>
    </location>
</feature>
<dbReference type="InterPro" id="IPR011701">
    <property type="entry name" value="MFS"/>
</dbReference>
<dbReference type="PROSITE" id="PS00216">
    <property type="entry name" value="SUGAR_TRANSPORT_1"/>
    <property type="match status" value="1"/>
</dbReference>
<dbReference type="Proteomes" id="UP000189933">
    <property type="component" value="Unassembled WGS sequence"/>
</dbReference>
<reference evidence="9" key="1">
    <citation type="submission" date="2017-02" db="EMBL/GenBank/DDBJ databases">
        <authorList>
            <person name="Varghese N."/>
            <person name="Submissions S."/>
        </authorList>
    </citation>
    <scope>NUCLEOTIDE SEQUENCE [LARGE SCALE GENOMIC DNA]</scope>
    <source>
        <strain evidence="9">DSM 16521</strain>
    </source>
</reference>
<feature type="transmembrane region" description="Helical" evidence="6">
    <location>
        <begin position="12"/>
        <end position="31"/>
    </location>
</feature>
<feature type="transmembrane region" description="Helical" evidence="6">
    <location>
        <begin position="334"/>
        <end position="353"/>
    </location>
</feature>
<feature type="transmembrane region" description="Helical" evidence="6">
    <location>
        <begin position="209"/>
        <end position="231"/>
    </location>
</feature>
<dbReference type="EMBL" id="FUXM01000065">
    <property type="protein sequence ID" value="SKA28899.1"/>
    <property type="molecule type" value="Genomic_DNA"/>
</dbReference>
<proteinExistence type="predicted"/>
<dbReference type="InterPro" id="IPR005829">
    <property type="entry name" value="Sugar_transporter_CS"/>
</dbReference>
<dbReference type="SUPFAM" id="SSF103473">
    <property type="entry name" value="MFS general substrate transporter"/>
    <property type="match status" value="1"/>
</dbReference>
<evidence type="ECO:0000313" key="9">
    <source>
        <dbReference type="Proteomes" id="UP000189933"/>
    </source>
</evidence>